<dbReference type="GeneID" id="77675479"/>
<comment type="caution">
    <text evidence="1">The sequence shown here is derived from an EMBL/GenBank/DDBJ whole genome shotgun (WGS) entry which is preliminary data.</text>
</comment>
<keyword evidence="2" id="KW-1185">Reference proteome</keyword>
<dbReference type="Proteomes" id="UP000054524">
    <property type="component" value="Unassembled WGS sequence"/>
</dbReference>
<dbReference type="AlphaFoldDB" id="A0A086J5K9"/>
<protein>
    <submittedName>
        <fullName evidence="1">Uncharacterized protein</fullName>
    </submittedName>
</protein>
<accession>A0A086J5K9</accession>
<name>A0A086J5K9_NEMA1</name>
<gene>
    <name evidence="1" type="ORF">NESG_00506</name>
</gene>
<proteinExistence type="predicted"/>
<organism evidence="1 2">
    <name type="scientific">Nematocida ausubeli (strain ATCC PRA-371 / ERTm2)</name>
    <name type="common">Nematode killer fungus</name>
    <dbReference type="NCBI Taxonomy" id="1913371"/>
    <lineage>
        <taxon>Eukaryota</taxon>
        <taxon>Fungi</taxon>
        <taxon>Fungi incertae sedis</taxon>
        <taxon>Microsporidia</taxon>
        <taxon>Nematocida</taxon>
    </lineage>
</organism>
<dbReference type="EMBL" id="AKIJ01000001">
    <property type="protein sequence ID" value="KFG27427.1"/>
    <property type="molecule type" value="Genomic_DNA"/>
</dbReference>
<dbReference type="RefSeq" id="XP_052905982.1">
    <property type="nucleotide sequence ID" value="XM_053048157.1"/>
</dbReference>
<evidence type="ECO:0000313" key="1">
    <source>
        <dbReference type="EMBL" id="KFG27427.1"/>
    </source>
</evidence>
<reference evidence="1 2" key="1">
    <citation type="journal article" date="2014" name="Genome Announc.">
        <title>Genome Sequence of the Microsporidian Species Nematocida sp1 Strain ERTm6 (ATCC PRA-372).</title>
        <authorList>
            <person name="Bakowski M.A."/>
            <person name="Priest M."/>
            <person name="Young S."/>
            <person name="Cuomo C.A."/>
            <person name="Troemel E.R."/>
        </authorList>
    </citation>
    <scope>NUCLEOTIDE SEQUENCE [LARGE SCALE GENOMIC DNA]</scope>
    <source>
        <strain evidence="1 2">ERTm6</strain>
    </source>
</reference>
<dbReference type="HOGENOM" id="CLU_2250793_0_0_1"/>
<evidence type="ECO:0000313" key="2">
    <source>
        <dbReference type="Proteomes" id="UP000054524"/>
    </source>
</evidence>
<sequence length="104" mass="11886">MTLQYFCSLLVWYVENGLSYLFFEKLQNILVNTSVEMNPADLCILCFTCKKVNIPAVNCSARYNHGKLIVVCYRCKKESEFISIPSYKSVYTKGTCDLDAFLLG</sequence>